<organism evidence="2 3">
    <name type="scientific">Dendrobium chrysotoxum</name>
    <name type="common">Orchid</name>
    <dbReference type="NCBI Taxonomy" id="161865"/>
    <lineage>
        <taxon>Eukaryota</taxon>
        <taxon>Viridiplantae</taxon>
        <taxon>Streptophyta</taxon>
        <taxon>Embryophyta</taxon>
        <taxon>Tracheophyta</taxon>
        <taxon>Spermatophyta</taxon>
        <taxon>Magnoliopsida</taxon>
        <taxon>Liliopsida</taxon>
        <taxon>Asparagales</taxon>
        <taxon>Orchidaceae</taxon>
        <taxon>Epidendroideae</taxon>
        <taxon>Malaxideae</taxon>
        <taxon>Dendrobiinae</taxon>
        <taxon>Dendrobium</taxon>
    </lineage>
</organism>
<dbReference type="Proteomes" id="UP000775213">
    <property type="component" value="Unassembled WGS sequence"/>
</dbReference>
<comment type="caution">
    <text evidence="2">The sequence shown here is derived from an EMBL/GenBank/DDBJ whole genome shotgun (WGS) entry which is preliminary data.</text>
</comment>
<dbReference type="EMBL" id="JAGFBR010000019">
    <property type="protein sequence ID" value="KAH0448132.1"/>
    <property type="molecule type" value="Genomic_DNA"/>
</dbReference>
<name>A0AAV7FXL8_DENCH</name>
<feature type="region of interest" description="Disordered" evidence="1">
    <location>
        <begin position="77"/>
        <end position="106"/>
    </location>
</feature>
<protein>
    <submittedName>
        <fullName evidence="2">Uncharacterized protein</fullName>
    </submittedName>
</protein>
<reference evidence="2 3" key="1">
    <citation type="journal article" date="2021" name="Hortic Res">
        <title>Chromosome-scale assembly of the Dendrobium chrysotoxum genome enhances the understanding of orchid evolution.</title>
        <authorList>
            <person name="Zhang Y."/>
            <person name="Zhang G.Q."/>
            <person name="Zhang D."/>
            <person name="Liu X.D."/>
            <person name="Xu X.Y."/>
            <person name="Sun W.H."/>
            <person name="Yu X."/>
            <person name="Zhu X."/>
            <person name="Wang Z.W."/>
            <person name="Zhao X."/>
            <person name="Zhong W.Y."/>
            <person name="Chen H."/>
            <person name="Yin W.L."/>
            <person name="Huang T."/>
            <person name="Niu S.C."/>
            <person name="Liu Z.J."/>
        </authorList>
    </citation>
    <scope>NUCLEOTIDE SEQUENCE [LARGE SCALE GENOMIC DNA]</scope>
    <source>
        <strain evidence="2">Lindl</strain>
    </source>
</reference>
<proteinExistence type="predicted"/>
<keyword evidence="3" id="KW-1185">Reference proteome</keyword>
<accession>A0AAV7FXL8</accession>
<evidence type="ECO:0000256" key="1">
    <source>
        <dbReference type="SAM" id="MobiDB-lite"/>
    </source>
</evidence>
<evidence type="ECO:0000313" key="2">
    <source>
        <dbReference type="EMBL" id="KAH0448132.1"/>
    </source>
</evidence>
<dbReference type="AlphaFoldDB" id="A0AAV7FXL8"/>
<gene>
    <name evidence="2" type="ORF">IEQ34_021932</name>
</gene>
<sequence length="177" mass="20396">MGDVFNCMHSAMAKMLGGHGHKIRIYVNIIRNQVTGNDFISPTEEAREMGEISLPSRQAPGVTSNPVRTTLSEEEKLRLFQNSTSHKTPHFSQKKERRRERKKEEKSEICLATKLLFDHRQATSRRRTTDLRRTSTRPPTVVRLPLGHKLKSDFRLATDRRWTSARPLTVTELLPSH</sequence>
<evidence type="ECO:0000313" key="3">
    <source>
        <dbReference type="Proteomes" id="UP000775213"/>
    </source>
</evidence>